<dbReference type="InterPro" id="IPR020904">
    <property type="entry name" value="Sc_DH/Rdtase_CS"/>
</dbReference>
<dbReference type="InterPro" id="IPR002347">
    <property type="entry name" value="SDR_fam"/>
</dbReference>
<keyword evidence="3" id="KW-0560">Oxidoreductase</keyword>
<evidence type="ECO:0000313" key="6">
    <source>
        <dbReference type="EMBL" id="TKY90020.1"/>
    </source>
</evidence>
<dbReference type="EMBL" id="SRRM01000002">
    <property type="protein sequence ID" value="TKY90020.1"/>
    <property type="molecule type" value="Genomic_DNA"/>
</dbReference>
<dbReference type="PANTHER" id="PTHR43490">
    <property type="entry name" value="(+)-NEOMENTHOL DEHYDROGENASE"/>
    <property type="match status" value="1"/>
</dbReference>
<evidence type="ECO:0000256" key="2">
    <source>
        <dbReference type="ARBA" id="ARBA00022857"/>
    </source>
</evidence>
<dbReference type="RefSeq" id="XP_029742005.1">
    <property type="nucleotide sequence ID" value="XM_029880619.1"/>
</dbReference>
<keyword evidence="5" id="KW-0472">Membrane</keyword>
<dbReference type="KEGG" id="sgra:EX895_000018"/>
<evidence type="ECO:0000313" key="7">
    <source>
        <dbReference type="Proteomes" id="UP000306050"/>
    </source>
</evidence>
<dbReference type="GO" id="GO:0016020">
    <property type="term" value="C:membrane"/>
    <property type="evidence" value="ECO:0007669"/>
    <property type="project" value="TreeGrafter"/>
</dbReference>
<dbReference type="InterPro" id="IPR036291">
    <property type="entry name" value="NAD(P)-bd_dom_sf"/>
</dbReference>
<dbReference type="Pfam" id="PF00106">
    <property type="entry name" value="adh_short"/>
    <property type="match status" value="1"/>
</dbReference>
<dbReference type="OrthoDB" id="1933717at2759"/>
<evidence type="ECO:0000256" key="5">
    <source>
        <dbReference type="SAM" id="Phobius"/>
    </source>
</evidence>
<dbReference type="Gene3D" id="3.40.50.720">
    <property type="entry name" value="NAD(P)-binding Rossmann-like Domain"/>
    <property type="match status" value="1"/>
</dbReference>
<proteinExistence type="inferred from homology"/>
<dbReference type="PRINTS" id="PR00081">
    <property type="entry name" value="GDHRDH"/>
</dbReference>
<gene>
    <name evidence="6" type="ORF">EX895_000018</name>
</gene>
<name>A0A4U7KZM8_9BASI</name>
<accession>A0A4U7KZM8</accession>
<evidence type="ECO:0000256" key="1">
    <source>
        <dbReference type="ARBA" id="ARBA00006484"/>
    </source>
</evidence>
<dbReference type="GO" id="GO:0016491">
    <property type="term" value="F:oxidoreductase activity"/>
    <property type="evidence" value="ECO:0007669"/>
    <property type="project" value="UniProtKB-KW"/>
</dbReference>
<dbReference type="GeneID" id="40722913"/>
<dbReference type="SUPFAM" id="SSF51735">
    <property type="entry name" value="NAD(P)-binding Rossmann-fold domains"/>
    <property type="match status" value="1"/>
</dbReference>
<dbReference type="PANTHER" id="PTHR43490:SF99">
    <property type="entry name" value="SHORT-CHAIN DEHYDROGENASE_REDUCTASE"/>
    <property type="match status" value="1"/>
</dbReference>
<keyword evidence="5" id="KW-0812">Transmembrane</keyword>
<dbReference type="FunFam" id="3.40.50.720:FF:001515">
    <property type="entry name" value="Chromosome 12, whole genome shotgun sequence"/>
    <property type="match status" value="1"/>
</dbReference>
<dbReference type="AlphaFoldDB" id="A0A4U7KZM8"/>
<protein>
    <recommendedName>
        <fullName evidence="8">Ketoreductase (KR) domain-containing protein</fullName>
    </recommendedName>
</protein>
<keyword evidence="2" id="KW-0521">NADP</keyword>
<reference evidence="6 7" key="1">
    <citation type="submission" date="2019-05" db="EMBL/GenBank/DDBJ databases">
        <title>Sporisorium graminicola CBS 10092 draft sequencing and annotation.</title>
        <authorList>
            <person name="Solano-Gonzalez S."/>
            <person name="Caddick M.X."/>
            <person name="Darby A."/>
        </authorList>
    </citation>
    <scope>NUCLEOTIDE SEQUENCE [LARGE SCALE GENOMIC DNA]</scope>
    <source>
        <strain evidence="6 7">CBS 10092</strain>
    </source>
</reference>
<dbReference type="Proteomes" id="UP000306050">
    <property type="component" value="Chromosome SGRAM_1"/>
</dbReference>
<keyword evidence="7" id="KW-1185">Reference proteome</keyword>
<organism evidence="6 7">
    <name type="scientific">Sporisorium graminicola</name>
    <dbReference type="NCBI Taxonomy" id="280036"/>
    <lineage>
        <taxon>Eukaryota</taxon>
        <taxon>Fungi</taxon>
        <taxon>Dikarya</taxon>
        <taxon>Basidiomycota</taxon>
        <taxon>Ustilaginomycotina</taxon>
        <taxon>Ustilaginomycetes</taxon>
        <taxon>Ustilaginales</taxon>
        <taxon>Ustilaginaceae</taxon>
        <taxon>Sporisorium</taxon>
    </lineage>
</organism>
<dbReference type="PRINTS" id="PR00080">
    <property type="entry name" value="SDRFAMILY"/>
</dbReference>
<evidence type="ECO:0008006" key="8">
    <source>
        <dbReference type="Google" id="ProtNLM"/>
    </source>
</evidence>
<sequence length="279" mass="29172">MALNETANVRRTVLITGSTDPLAIGFMAAFLLASQHKFSVILSGRREESVQEGIKALREKLPPMASVQGVVLDVNDPASINTAIEQLSVASGPLQGGPLDVLINNAGVGAPPGRAGKGSDNMFLQVELTTAQDMVDVLTTNVAGPVAVTNALLPLLAKSDRPRIVNISSARGSLEFASGLEAARTGAMVYNTSKAALNMVTVMQSKNLPQLTKANLKVNAASPGHVKTPFNNFTGLRTLEEGAAVYVHLATLADDGPTGQLIGNHAPFASDGRFVQIPW</sequence>
<feature type="transmembrane region" description="Helical" evidence="5">
    <location>
        <begin position="12"/>
        <end position="33"/>
    </location>
</feature>
<comment type="similarity">
    <text evidence="1 4">Belongs to the short-chain dehydrogenases/reductases (SDR) family.</text>
</comment>
<comment type="caution">
    <text evidence="6">The sequence shown here is derived from an EMBL/GenBank/DDBJ whole genome shotgun (WGS) entry which is preliminary data.</text>
</comment>
<keyword evidence="5" id="KW-1133">Transmembrane helix</keyword>
<dbReference type="PROSITE" id="PS00061">
    <property type="entry name" value="ADH_SHORT"/>
    <property type="match status" value="1"/>
</dbReference>
<evidence type="ECO:0000256" key="3">
    <source>
        <dbReference type="ARBA" id="ARBA00023002"/>
    </source>
</evidence>
<evidence type="ECO:0000256" key="4">
    <source>
        <dbReference type="RuleBase" id="RU000363"/>
    </source>
</evidence>